<gene>
    <name evidence="9" type="ORF">E6C51_02460</name>
</gene>
<dbReference type="InterPro" id="IPR001610">
    <property type="entry name" value="PAC"/>
</dbReference>
<name>A0A4S4A7L8_9HYPH</name>
<evidence type="ECO:0000313" key="10">
    <source>
        <dbReference type="Proteomes" id="UP000310754"/>
    </source>
</evidence>
<dbReference type="SMART" id="SM00283">
    <property type="entry name" value="MA"/>
    <property type="match status" value="1"/>
</dbReference>
<dbReference type="RefSeq" id="WP_190234908.1">
    <property type="nucleotide sequence ID" value="NZ_SSOA01000001.1"/>
</dbReference>
<dbReference type="PRINTS" id="PR00260">
    <property type="entry name" value="CHEMTRNSDUCR"/>
</dbReference>
<dbReference type="AlphaFoldDB" id="A0A4S4A7L8"/>
<dbReference type="GO" id="GO:0004888">
    <property type="term" value="F:transmembrane signaling receptor activity"/>
    <property type="evidence" value="ECO:0007669"/>
    <property type="project" value="InterPro"/>
</dbReference>
<dbReference type="EMBL" id="SSOA01000001">
    <property type="protein sequence ID" value="THF53986.1"/>
    <property type="molecule type" value="Genomic_DNA"/>
</dbReference>
<sequence length="558" mass="60784">MSLFGMTGGAKAEVEALRKSQAVIEFDLDGNILDANDNFCRAMGYTLSEIKGKHHRMFIDPREADTPEYKAFWENLRAGKFDRKQYRRIANGGREVWIEASYNPILKGDKPFKVVKYATDITETKIRALEDDAKLKAISVSQAVIEFTPDGTIITANENFCNGLGYSLSEIVGKHHSMFCEKAYAQSAEYVEFWRNLAAGKTSSNEFRRIGKRGNDVWIQASYNPVFDSHGNVYKVVKFATDVSVRMNAISDVAMALKALAEGDLTQRLNKAFVPTMEKLRLDFNDAVSILCDTMNGVMESSQAISSSTAEIKEAAIDLSQRTEKQAASVEEAAAALEEITGTVTDSARRATEVGQLATNTRAHAEKSGVVVRDAVVAMNEIEQSSKQISSILGVIDEIAFQTNLLALNAGVEAARAGEAGKGFAVVAQEVRELAQRSATAAKEIRQLIITSAAQVERGVSLVANTGTALEQIVQQVAEVSSTIATIIHSSGEQSGALKEINSSVNVIDQSTQKNAAMVEETTAATFSLANEIENLFQLVRRFNTGRGQQQHKTRLAA</sequence>
<dbReference type="NCBIfam" id="TIGR00229">
    <property type="entry name" value="sensory_box"/>
    <property type="match status" value="2"/>
</dbReference>
<keyword evidence="2" id="KW-0145">Chemotaxis</keyword>
<evidence type="ECO:0000256" key="2">
    <source>
        <dbReference type="ARBA" id="ARBA00022500"/>
    </source>
</evidence>
<dbReference type="CDD" id="cd11386">
    <property type="entry name" value="MCP_signal"/>
    <property type="match status" value="1"/>
</dbReference>
<dbReference type="InterPro" id="IPR003660">
    <property type="entry name" value="HAMP_dom"/>
</dbReference>
<organism evidence="9 10">
    <name type="scientific">Allorhizobium terrae</name>
    <dbReference type="NCBI Taxonomy" id="1848972"/>
    <lineage>
        <taxon>Bacteria</taxon>
        <taxon>Pseudomonadati</taxon>
        <taxon>Pseudomonadota</taxon>
        <taxon>Alphaproteobacteria</taxon>
        <taxon>Hyphomicrobiales</taxon>
        <taxon>Rhizobiaceae</taxon>
        <taxon>Rhizobium/Agrobacterium group</taxon>
        <taxon>Allorhizobium</taxon>
    </lineage>
</organism>
<evidence type="ECO:0000256" key="1">
    <source>
        <dbReference type="ARBA" id="ARBA00004370"/>
    </source>
</evidence>
<dbReference type="PROSITE" id="PS50111">
    <property type="entry name" value="CHEMOTAXIS_TRANSDUC_2"/>
    <property type="match status" value="1"/>
</dbReference>
<dbReference type="InterPro" id="IPR051310">
    <property type="entry name" value="MCP_chemotaxis"/>
</dbReference>
<dbReference type="Gene3D" id="3.30.450.20">
    <property type="entry name" value="PAS domain"/>
    <property type="match status" value="2"/>
</dbReference>
<reference evidence="9 10" key="1">
    <citation type="submission" date="2019-04" db="EMBL/GenBank/DDBJ databases">
        <title>Rhizobium terrae sp. nov., isolated from a paddy soil.</title>
        <authorList>
            <person name="Lin S.-Y."/>
            <person name="Hameed A."/>
            <person name="Huang H.-I."/>
            <person name="Young C.-C."/>
        </authorList>
    </citation>
    <scope>NUCLEOTIDE SEQUENCE [LARGE SCALE GENOMIC DNA]</scope>
    <source>
        <strain evidence="9 10">CC-HIH110</strain>
    </source>
</reference>
<feature type="domain" description="PAC" evidence="7">
    <location>
        <begin position="203"/>
        <end position="255"/>
    </location>
</feature>
<dbReference type="CDD" id="cd00130">
    <property type="entry name" value="PAS"/>
    <property type="match status" value="2"/>
</dbReference>
<dbReference type="InterPro" id="IPR000700">
    <property type="entry name" value="PAS-assoc_C"/>
</dbReference>
<dbReference type="Proteomes" id="UP000310754">
    <property type="component" value="Unassembled WGS sequence"/>
</dbReference>
<keyword evidence="4" id="KW-0807">Transducer</keyword>
<evidence type="ECO:0000259" key="6">
    <source>
        <dbReference type="PROSITE" id="PS50112"/>
    </source>
</evidence>
<dbReference type="PANTHER" id="PTHR43531">
    <property type="entry name" value="PROTEIN ICFG"/>
    <property type="match status" value="1"/>
</dbReference>
<dbReference type="PROSITE" id="PS50113">
    <property type="entry name" value="PAC"/>
    <property type="match status" value="1"/>
</dbReference>
<dbReference type="PANTHER" id="PTHR43531:SF11">
    <property type="entry name" value="METHYL-ACCEPTING CHEMOTAXIS PROTEIN 3"/>
    <property type="match status" value="1"/>
</dbReference>
<dbReference type="GO" id="GO:0006935">
    <property type="term" value="P:chemotaxis"/>
    <property type="evidence" value="ECO:0007669"/>
    <property type="project" value="UniProtKB-KW"/>
</dbReference>
<evidence type="ECO:0000256" key="3">
    <source>
        <dbReference type="ARBA" id="ARBA00029447"/>
    </source>
</evidence>
<dbReference type="Pfam" id="PF08447">
    <property type="entry name" value="PAS_3"/>
    <property type="match status" value="2"/>
</dbReference>
<feature type="domain" description="HAMP" evidence="8">
    <location>
        <begin position="244"/>
        <end position="296"/>
    </location>
</feature>
<dbReference type="SMART" id="SM00086">
    <property type="entry name" value="PAC"/>
    <property type="match status" value="2"/>
</dbReference>
<dbReference type="SUPFAM" id="SSF58104">
    <property type="entry name" value="Methyl-accepting chemotaxis protein (MCP) signaling domain"/>
    <property type="match status" value="1"/>
</dbReference>
<dbReference type="FunFam" id="1.10.287.950:FF:000001">
    <property type="entry name" value="Methyl-accepting chemotaxis sensory transducer"/>
    <property type="match status" value="1"/>
</dbReference>
<comment type="caution">
    <text evidence="9">The sequence shown here is derived from an EMBL/GenBank/DDBJ whole genome shotgun (WGS) entry which is preliminary data.</text>
</comment>
<dbReference type="SMART" id="SM00091">
    <property type="entry name" value="PAS"/>
    <property type="match status" value="2"/>
</dbReference>
<feature type="domain" description="PAS" evidence="6">
    <location>
        <begin position="122"/>
        <end position="174"/>
    </location>
</feature>
<dbReference type="InterPro" id="IPR000014">
    <property type="entry name" value="PAS"/>
</dbReference>
<dbReference type="InterPro" id="IPR035965">
    <property type="entry name" value="PAS-like_dom_sf"/>
</dbReference>
<dbReference type="Pfam" id="PF00015">
    <property type="entry name" value="MCPsignal"/>
    <property type="match status" value="1"/>
</dbReference>
<proteinExistence type="inferred from homology"/>
<keyword evidence="10" id="KW-1185">Reference proteome</keyword>
<dbReference type="InterPro" id="IPR004089">
    <property type="entry name" value="MCPsignal_dom"/>
</dbReference>
<comment type="subcellular location">
    <subcellularLocation>
        <location evidence="1">Membrane</location>
    </subcellularLocation>
</comment>
<evidence type="ECO:0000259" key="8">
    <source>
        <dbReference type="PROSITE" id="PS50885"/>
    </source>
</evidence>
<evidence type="ECO:0000259" key="5">
    <source>
        <dbReference type="PROSITE" id="PS50111"/>
    </source>
</evidence>
<dbReference type="GO" id="GO:0007165">
    <property type="term" value="P:signal transduction"/>
    <property type="evidence" value="ECO:0007669"/>
    <property type="project" value="UniProtKB-KW"/>
</dbReference>
<evidence type="ECO:0000256" key="4">
    <source>
        <dbReference type="PROSITE-ProRule" id="PRU00284"/>
    </source>
</evidence>
<evidence type="ECO:0000259" key="7">
    <source>
        <dbReference type="PROSITE" id="PS50113"/>
    </source>
</evidence>
<accession>A0A4S4A7L8</accession>
<feature type="domain" description="Methyl-accepting transducer" evidence="5">
    <location>
        <begin position="301"/>
        <end position="530"/>
    </location>
</feature>
<protein>
    <submittedName>
        <fullName evidence="9">PAS domain S-box protein</fullName>
    </submittedName>
</protein>
<dbReference type="PROSITE" id="PS50885">
    <property type="entry name" value="HAMP"/>
    <property type="match status" value="1"/>
</dbReference>
<comment type="similarity">
    <text evidence="3">Belongs to the methyl-accepting chemotaxis (MCP) protein family.</text>
</comment>
<dbReference type="PROSITE" id="PS50112">
    <property type="entry name" value="PAS"/>
    <property type="match status" value="2"/>
</dbReference>
<dbReference type="GO" id="GO:0016020">
    <property type="term" value="C:membrane"/>
    <property type="evidence" value="ECO:0007669"/>
    <property type="project" value="UniProtKB-SubCell"/>
</dbReference>
<evidence type="ECO:0000313" key="9">
    <source>
        <dbReference type="EMBL" id="THF53986.1"/>
    </source>
</evidence>
<dbReference type="Gene3D" id="1.10.287.950">
    <property type="entry name" value="Methyl-accepting chemotaxis protein"/>
    <property type="match status" value="1"/>
</dbReference>
<dbReference type="InterPro" id="IPR013655">
    <property type="entry name" value="PAS_fold_3"/>
</dbReference>
<feature type="domain" description="PAS" evidence="6">
    <location>
        <begin position="23"/>
        <end position="63"/>
    </location>
</feature>
<dbReference type="SUPFAM" id="SSF55785">
    <property type="entry name" value="PYP-like sensor domain (PAS domain)"/>
    <property type="match status" value="2"/>
</dbReference>
<dbReference type="InterPro" id="IPR004090">
    <property type="entry name" value="Chemotax_Me-accpt_rcpt"/>
</dbReference>